<keyword evidence="3" id="KW-0647">Proteasome</keyword>
<evidence type="ECO:0000313" key="3">
    <source>
        <dbReference type="EMBL" id="RNI10253.1"/>
    </source>
</evidence>
<dbReference type="GO" id="GO:0000502">
    <property type="term" value="C:proteasome complex"/>
    <property type="evidence" value="ECO:0007669"/>
    <property type="project" value="UniProtKB-KW"/>
</dbReference>
<protein>
    <submittedName>
        <fullName evidence="3">Proteasome assembly chaperone family protein</fullName>
    </submittedName>
</protein>
<accession>A0A1L9C3G8</accession>
<reference evidence="3 7" key="4">
    <citation type="submission" date="2018-10" db="EMBL/GenBank/DDBJ databases">
        <title>Cultivation of a novel Methanohalophilus strain from Kebrit Deep of the Red Sea and a genomic comparison of members of the genus Methanohalophilus.</title>
        <authorList>
            <person name="Guan Y."/>
            <person name="Ngugi D.K."/>
            <person name="Stingl U."/>
        </authorList>
    </citation>
    <scope>NUCLEOTIDE SEQUENCE [LARGE SCALE GENOMIC DNA]</scope>
    <source>
        <strain evidence="3 7">DSM 7471</strain>
    </source>
</reference>
<dbReference type="STRING" id="523843.SAMN06264941_1267"/>
<dbReference type="Proteomes" id="UP000185713">
    <property type="component" value="Unassembled WGS sequence"/>
</dbReference>
<evidence type="ECO:0000313" key="5">
    <source>
        <dbReference type="Proteomes" id="UP000185713"/>
    </source>
</evidence>
<dbReference type="InterPro" id="IPR019151">
    <property type="entry name" value="Proteasome_assmbl_chaperone_2"/>
</dbReference>
<dbReference type="EMBL" id="FXBN01000002">
    <property type="protein sequence ID" value="SMH38550.1"/>
    <property type="molecule type" value="Genomic_DNA"/>
</dbReference>
<evidence type="ECO:0000256" key="1">
    <source>
        <dbReference type="SAM" id="MobiDB-lite"/>
    </source>
</evidence>
<dbReference type="NCBIfam" id="TIGR00162">
    <property type="entry name" value="proteasome assembly chaperone family protein"/>
    <property type="match status" value="1"/>
</dbReference>
<reference evidence="6" key="3">
    <citation type="submission" date="2017-04" db="EMBL/GenBank/DDBJ databases">
        <authorList>
            <person name="Varghese N."/>
            <person name="Submissions S."/>
        </authorList>
    </citation>
    <scope>NUCLEOTIDE SEQUENCE [LARGE SCALE GENOMIC DNA]</scope>
    <source>
        <strain evidence="6">FDF-1</strain>
    </source>
</reference>
<sequence length="260" mass="28562">MQNTKIVRQNTEIEIQDSTLLVGLPGVGHVGKLVVDHLIEQFEAEKLLEIYSTSFPPQVLVDENSTVRLVSNAFYTFQVNGKDILLLAGDQQSTSSEGHYELCDLYLDIAEEYGVSRIFTLGGFPTGQLEHVDEVLGAVNQEDLTESLKEHGVTFKEKEPNGGIVGASGLLLGLSKFREIDAACLMGYTSGYLVDPKSAQSLIAVLSSILDIEVDISELEERAKEMEKIVANLVEAKQQQQQQQMLPETSPNDEDLGYIG</sequence>
<dbReference type="Pfam" id="PF09754">
    <property type="entry name" value="PAC2"/>
    <property type="match status" value="1"/>
</dbReference>
<reference evidence="2 5" key="1">
    <citation type="submission" date="2014-12" db="EMBL/GenBank/DDBJ databases">
        <title>The genome sequence of Methanohalophilus portucalensis strain FDF1.</title>
        <authorList>
            <person name="Lai M.-C."/>
            <person name="Lai S.-J."/>
        </authorList>
    </citation>
    <scope>NUCLEOTIDE SEQUENCE [LARGE SCALE GENOMIC DNA]</scope>
    <source>
        <strain evidence="2 5">FDF-1</strain>
    </source>
</reference>
<dbReference type="RefSeq" id="WP_072360578.1">
    <property type="nucleotide sequence ID" value="NZ_FXBN01000002.1"/>
</dbReference>
<gene>
    <name evidence="3" type="ORF">EFE41_07615</name>
    <name evidence="2" type="ORF">MPF_1505</name>
    <name evidence="4" type="ORF">SAMN06264941_1267</name>
</gene>
<dbReference type="InterPro" id="IPR038389">
    <property type="entry name" value="PSMG2_sf"/>
</dbReference>
<dbReference type="PANTHER" id="PTHR35610">
    <property type="entry name" value="3-ISOPROPYLMALATE DEHYDRATASE-RELATED"/>
    <property type="match status" value="1"/>
</dbReference>
<dbReference type="Gene3D" id="3.40.50.10900">
    <property type="entry name" value="PAC-like subunit"/>
    <property type="match status" value="1"/>
</dbReference>
<name>A0A1L9C3G8_9EURY</name>
<dbReference type="EMBL" id="RJJH01000012">
    <property type="protein sequence ID" value="RNI10253.1"/>
    <property type="molecule type" value="Genomic_DNA"/>
</dbReference>
<dbReference type="OrthoDB" id="31247at2157"/>
<dbReference type="Proteomes" id="UP000193969">
    <property type="component" value="Unassembled WGS sequence"/>
</dbReference>
<evidence type="ECO:0000313" key="7">
    <source>
        <dbReference type="Proteomes" id="UP000278252"/>
    </source>
</evidence>
<evidence type="ECO:0000313" key="2">
    <source>
        <dbReference type="EMBL" id="OJH49003.1"/>
    </source>
</evidence>
<dbReference type="InterPro" id="IPR004426">
    <property type="entry name" value="MJ1210-like"/>
</dbReference>
<dbReference type="PANTHER" id="PTHR35610:SF7">
    <property type="entry name" value="3-ISOPROPYLMALATE DEHYDRATASE"/>
    <property type="match status" value="1"/>
</dbReference>
<keyword evidence="6" id="KW-1185">Reference proteome</keyword>
<dbReference type="EMBL" id="JWTK01000004">
    <property type="protein sequence ID" value="OJH49003.1"/>
    <property type="molecule type" value="Genomic_DNA"/>
</dbReference>
<evidence type="ECO:0000313" key="6">
    <source>
        <dbReference type="Proteomes" id="UP000193969"/>
    </source>
</evidence>
<proteinExistence type="predicted"/>
<reference evidence="4" key="2">
    <citation type="submission" date="2017-04" db="EMBL/GenBank/DDBJ databases">
        <authorList>
            <person name="Afonso C.L."/>
            <person name="Miller P.J."/>
            <person name="Scott M.A."/>
            <person name="Spackman E."/>
            <person name="Goraichik I."/>
            <person name="Dimitrov K.M."/>
            <person name="Suarez D.L."/>
            <person name="Swayne D.E."/>
        </authorList>
    </citation>
    <scope>NUCLEOTIDE SEQUENCE [LARGE SCALE GENOMIC DNA]</scope>
    <source>
        <strain evidence="4">FDF-1</strain>
    </source>
</reference>
<dbReference type="AlphaFoldDB" id="A0A1L9C3G8"/>
<feature type="compositionally biased region" description="Acidic residues" evidence="1">
    <location>
        <begin position="251"/>
        <end position="260"/>
    </location>
</feature>
<evidence type="ECO:0000313" key="4">
    <source>
        <dbReference type="EMBL" id="SMH38550.1"/>
    </source>
</evidence>
<dbReference type="Proteomes" id="UP000278252">
    <property type="component" value="Unassembled WGS sequence"/>
</dbReference>
<organism evidence="2 5">
    <name type="scientific">Methanohalophilus portucalensis FDF-1</name>
    <dbReference type="NCBI Taxonomy" id="523843"/>
    <lineage>
        <taxon>Archaea</taxon>
        <taxon>Methanobacteriati</taxon>
        <taxon>Methanobacteriota</taxon>
        <taxon>Stenosarchaea group</taxon>
        <taxon>Methanomicrobia</taxon>
        <taxon>Methanosarcinales</taxon>
        <taxon>Methanosarcinaceae</taxon>
        <taxon>Methanohalophilus</taxon>
    </lineage>
</organism>
<dbReference type="SUPFAM" id="SSF159659">
    <property type="entry name" value="Cgl1923-like"/>
    <property type="match status" value="1"/>
</dbReference>
<feature type="region of interest" description="Disordered" evidence="1">
    <location>
        <begin position="240"/>
        <end position="260"/>
    </location>
</feature>